<dbReference type="Proteomes" id="UP000035704">
    <property type="component" value="Chromosome"/>
</dbReference>
<dbReference type="AlphaFoldDB" id="A0A0D8I7N9"/>
<dbReference type="PATRIC" id="fig|84022.5.peg.1340"/>
<dbReference type="EMBL" id="CP009687">
    <property type="protein sequence ID" value="AKL96621.1"/>
    <property type="molecule type" value="Genomic_DNA"/>
</dbReference>
<accession>A0A0D8I7N9</accession>
<proteinExistence type="predicted"/>
<dbReference type="OrthoDB" id="2087894at2"/>
<name>A0A0D8I7N9_9CLOT</name>
<evidence type="ECO:0000313" key="1">
    <source>
        <dbReference type="EMBL" id="AKL96621.1"/>
    </source>
</evidence>
<dbReference type="KEGG" id="cace:CACET_c31770"/>
<reference evidence="1 2" key="1">
    <citation type="submission" date="2014-10" db="EMBL/GenBank/DDBJ databases">
        <title>Genome sequence of Clostridium aceticum DSM 1496.</title>
        <authorList>
            <person name="Poehlein A."/>
            <person name="Schiel-Bengelsdorf B."/>
            <person name="Gottschalk G."/>
            <person name="Duerre P."/>
            <person name="Daniel R."/>
        </authorList>
    </citation>
    <scope>NUCLEOTIDE SEQUENCE [LARGE SCALE GENOMIC DNA]</scope>
    <source>
        <strain evidence="1 2">DSM 1496</strain>
    </source>
</reference>
<sequence>MLKHQWGNEKKLTAGEIEDDSPAGYRATILNLKRTIAKNLKWSLFDIDETDICNLLAFIQFKPEDDPNVRVIHGKEYRRVKEVPDWL</sequence>
<keyword evidence="2" id="KW-1185">Reference proteome</keyword>
<protein>
    <submittedName>
        <fullName evidence="1">Uncharacterized protein</fullName>
    </submittedName>
</protein>
<organism evidence="1 2">
    <name type="scientific">Clostridium aceticum</name>
    <dbReference type="NCBI Taxonomy" id="84022"/>
    <lineage>
        <taxon>Bacteria</taxon>
        <taxon>Bacillati</taxon>
        <taxon>Bacillota</taxon>
        <taxon>Clostridia</taxon>
        <taxon>Eubacteriales</taxon>
        <taxon>Clostridiaceae</taxon>
        <taxon>Clostridium</taxon>
    </lineage>
</organism>
<dbReference type="STRING" id="84022.CACET_c31770"/>
<dbReference type="RefSeq" id="WP_044825849.1">
    <property type="nucleotide sequence ID" value="NZ_CP009687.1"/>
</dbReference>
<gene>
    <name evidence="1" type="ORF">CACET_c31770</name>
</gene>
<evidence type="ECO:0000313" key="2">
    <source>
        <dbReference type="Proteomes" id="UP000035704"/>
    </source>
</evidence>